<evidence type="ECO:0000313" key="4">
    <source>
        <dbReference type="Proteomes" id="UP000051084"/>
    </source>
</evidence>
<dbReference type="PATRIC" id="fig|1423742.4.peg.318"/>
<dbReference type="RefSeq" id="WP_054652723.1">
    <property type="nucleotide sequence ID" value="NZ_AZGC01000010.1"/>
</dbReference>
<comment type="caution">
    <text evidence="3">The sequence shown here is derived from an EMBL/GenBank/DDBJ whole genome shotgun (WGS) entry which is preliminary data.</text>
</comment>
<keyword evidence="1" id="KW-0812">Transmembrane</keyword>
<dbReference type="STRING" id="417373.GCA_001570685_00653"/>
<feature type="transmembrane region" description="Helical" evidence="1">
    <location>
        <begin position="147"/>
        <end position="169"/>
    </location>
</feature>
<proteinExistence type="predicted"/>
<protein>
    <recommendedName>
        <fullName evidence="2">Zinc-ribbon domain-containing protein</fullName>
    </recommendedName>
</protein>
<reference evidence="3 4" key="1">
    <citation type="journal article" date="2015" name="Genome Announc.">
        <title>Expanding the biotechnology potential of lactobacilli through comparative genomics of 213 strains and associated genera.</title>
        <authorList>
            <person name="Sun Z."/>
            <person name="Harris H.M."/>
            <person name="McCann A."/>
            <person name="Guo C."/>
            <person name="Argimon S."/>
            <person name="Zhang W."/>
            <person name="Yang X."/>
            <person name="Jeffery I.B."/>
            <person name="Cooney J.C."/>
            <person name="Kagawa T.F."/>
            <person name="Liu W."/>
            <person name="Song Y."/>
            <person name="Salvetti E."/>
            <person name="Wrobel A."/>
            <person name="Rasinkangas P."/>
            <person name="Parkhill J."/>
            <person name="Rea M.C."/>
            <person name="O'Sullivan O."/>
            <person name="Ritari J."/>
            <person name="Douillard F.P."/>
            <person name="Paul Ross R."/>
            <person name="Yang R."/>
            <person name="Briner A.E."/>
            <person name="Felis G.E."/>
            <person name="de Vos W.M."/>
            <person name="Barrangou R."/>
            <person name="Klaenhammer T.R."/>
            <person name="Caufield P.W."/>
            <person name="Cui Y."/>
            <person name="Zhang H."/>
            <person name="O'Toole P.W."/>
        </authorList>
    </citation>
    <scope>NUCLEOTIDE SEQUENCE [LARGE SCALE GENOMIC DNA]</scope>
    <source>
        <strain evidence="3 4">DSM 18793</strain>
    </source>
</reference>
<dbReference type="AlphaFoldDB" id="A0A0R1USY7"/>
<dbReference type="OrthoDB" id="2291432at2"/>
<keyword evidence="4" id="KW-1185">Reference proteome</keyword>
<dbReference type="Pfam" id="PF13240">
    <property type="entry name" value="Zn_Ribbon_1"/>
    <property type="match status" value="1"/>
</dbReference>
<dbReference type="Proteomes" id="UP000051084">
    <property type="component" value="Unassembled WGS sequence"/>
</dbReference>
<dbReference type="InterPro" id="IPR026870">
    <property type="entry name" value="Zinc_ribbon_dom"/>
</dbReference>
<keyword evidence="1" id="KW-1133">Transmembrane helix</keyword>
<evidence type="ECO:0000259" key="2">
    <source>
        <dbReference type="Pfam" id="PF13240"/>
    </source>
</evidence>
<evidence type="ECO:0000256" key="1">
    <source>
        <dbReference type="SAM" id="Phobius"/>
    </source>
</evidence>
<accession>A0A0R1USY7</accession>
<evidence type="ECO:0000313" key="3">
    <source>
        <dbReference type="EMBL" id="KRL96304.1"/>
    </source>
</evidence>
<organism evidence="3 4">
    <name type="scientific">Limosilactobacillus equigenerosi DSM 18793 = JCM 14505</name>
    <dbReference type="NCBI Taxonomy" id="1423742"/>
    <lineage>
        <taxon>Bacteria</taxon>
        <taxon>Bacillati</taxon>
        <taxon>Bacillota</taxon>
        <taxon>Bacilli</taxon>
        <taxon>Lactobacillales</taxon>
        <taxon>Lactobacillaceae</taxon>
        <taxon>Limosilactobacillus</taxon>
    </lineage>
</organism>
<keyword evidence="1" id="KW-0472">Membrane</keyword>
<feature type="transmembrane region" description="Helical" evidence="1">
    <location>
        <begin position="214"/>
        <end position="237"/>
    </location>
</feature>
<sequence length="251" mass="27975">MKYCTNCGSEISLGNSFCTNCGAKVDAMGSSETTLQTIKKPRRINGDALKVHGSPYFNWLVRSIKHPSSLAKEENQYGLVTLVLEILLLPFTIWLGTKWMLIKLIEIWNQVSTQVEIGDKVDIDDIKDVLTVLNSHKIITVILKHEYITIMLVGLVVLAVTIGLAVFAMKQFTAQPLEFRDYANQVGHYSAILVPVEVLLGLYTYFMQSTTGSMLLLVIVLLMMIIGLRALIAPLAAAEFVKWNDFSYVGD</sequence>
<gene>
    <name evidence="3" type="ORF">FC21_GL000304</name>
</gene>
<feature type="transmembrane region" description="Helical" evidence="1">
    <location>
        <begin position="189"/>
        <end position="207"/>
    </location>
</feature>
<dbReference type="EMBL" id="AZGC01000010">
    <property type="protein sequence ID" value="KRL96304.1"/>
    <property type="molecule type" value="Genomic_DNA"/>
</dbReference>
<feature type="domain" description="Zinc-ribbon" evidence="2">
    <location>
        <begin position="3"/>
        <end position="25"/>
    </location>
</feature>
<name>A0A0R1USY7_9LACO</name>